<dbReference type="SUPFAM" id="SSF53474">
    <property type="entry name" value="alpha/beta-Hydrolases"/>
    <property type="match status" value="1"/>
</dbReference>
<sequence length="406" mass="46748">MLLLILSLLYINKNPIILVPGAFRTRLAVTVTSQEKLPNCPKNKTYFPFWISFKMIFTGKVRCMVNWITLDYDYKNKKIIDQPNITVTPIDFGGVEGIRGTGERIFGKPQPSYYDKIIKLLEKKNYAVGETIYGAPYDWRYGVSQPEIFWANLTRLVEEAYNKTNKKVKFLTHSFGGCIVHKFLTEMTKPEWRQKYIHSAVLSAPSFSGSGEALISLYRQRLPFLKFYKTDELKEMVGSLGGFHVHIPNSAIFENETVFFTPDGEKINGRHIIEFLAKHQKLTEKQLKIAEQNIRYFSVFPASFDVPVRIHYNSGIQTVFGLELSDWKSEGKIIRRRGDGLVMSEGIEMLCEKMKSEGRDVECVDINSSSIFSRHPLLVLRDKYIKVLLDWLTNQPTLSDSLNKEL</sequence>
<evidence type="ECO:0000256" key="1">
    <source>
        <dbReference type="SAM" id="SignalP"/>
    </source>
</evidence>
<dbReference type="PANTHER" id="PTHR11440">
    <property type="entry name" value="LECITHIN-CHOLESTEROL ACYLTRANSFERASE-RELATED"/>
    <property type="match status" value="1"/>
</dbReference>
<protein>
    <recommendedName>
        <fullName evidence="4">Lecithin:cholesterol acyltransferase family protein</fullName>
    </recommendedName>
</protein>
<name>A0ABR2JF89_9EUKA</name>
<dbReference type="InterPro" id="IPR029058">
    <property type="entry name" value="AB_hydrolase_fold"/>
</dbReference>
<keyword evidence="1" id="KW-0732">Signal</keyword>
<evidence type="ECO:0008006" key="4">
    <source>
        <dbReference type="Google" id="ProtNLM"/>
    </source>
</evidence>
<proteinExistence type="predicted"/>
<dbReference type="InterPro" id="IPR003386">
    <property type="entry name" value="LACT/PDAT_acylTrfase"/>
</dbReference>
<evidence type="ECO:0000313" key="2">
    <source>
        <dbReference type="EMBL" id="KAK8876613.1"/>
    </source>
</evidence>
<organism evidence="2 3">
    <name type="scientific">Tritrichomonas musculus</name>
    <dbReference type="NCBI Taxonomy" id="1915356"/>
    <lineage>
        <taxon>Eukaryota</taxon>
        <taxon>Metamonada</taxon>
        <taxon>Parabasalia</taxon>
        <taxon>Tritrichomonadida</taxon>
        <taxon>Tritrichomonadidae</taxon>
        <taxon>Tritrichomonas</taxon>
    </lineage>
</organism>
<dbReference type="Gene3D" id="3.40.50.1820">
    <property type="entry name" value="alpha/beta hydrolase"/>
    <property type="match status" value="1"/>
</dbReference>
<evidence type="ECO:0000313" key="3">
    <source>
        <dbReference type="Proteomes" id="UP001470230"/>
    </source>
</evidence>
<dbReference type="EMBL" id="JAPFFF010000012">
    <property type="protein sequence ID" value="KAK8876613.1"/>
    <property type="molecule type" value="Genomic_DNA"/>
</dbReference>
<comment type="caution">
    <text evidence="2">The sequence shown here is derived from an EMBL/GenBank/DDBJ whole genome shotgun (WGS) entry which is preliminary data.</text>
</comment>
<accession>A0ABR2JF89</accession>
<gene>
    <name evidence="2" type="ORF">M9Y10_006831</name>
</gene>
<keyword evidence="3" id="KW-1185">Reference proteome</keyword>
<dbReference type="Pfam" id="PF02450">
    <property type="entry name" value="LCAT"/>
    <property type="match status" value="1"/>
</dbReference>
<feature type="chain" id="PRO_5046027208" description="Lecithin:cholesterol acyltransferase family protein" evidence="1">
    <location>
        <begin position="19"/>
        <end position="406"/>
    </location>
</feature>
<feature type="signal peptide" evidence="1">
    <location>
        <begin position="1"/>
        <end position="18"/>
    </location>
</feature>
<dbReference type="Proteomes" id="UP001470230">
    <property type="component" value="Unassembled WGS sequence"/>
</dbReference>
<reference evidence="2 3" key="1">
    <citation type="submission" date="2024-04" db="EMBL/GenBank/DDBJ databases">
        <title>Tritrichomonas musculus Genome.</title>
        <authorList>
            <person name="Alves-Ferreira E."/>
            <person name="Grigg M."/>
            <person name="Lorenzi H."/>
            <person name="Galac M."/>
        </authorList>
    </citation>
    <scope>NUCLEOTIDE SEQUENCE [LARGE SCALE GENOMIC DNA]</scope>
    <source>
        <strain evidence="2 3">EAF2021</strain>
    </source>
</reference>